<organism evidence="15 16">
    <name type="scientific">Mycena pura</name>
    <dbReference type="NCBI Taxonomy" id="153505"/>
    <lineage>
        <taxon>Eukaryota</taxon>
        <taxon>Fungi</taxon>
        <taxon>Dikarya</taxon>
        <taxon>Basidiomycota</taxon>
        <taxon>Agaricomycotina</taxon>
        <taxon>Agaricomycetes</taxon>
        <taxon>Agaricomycetidae</taxon>
        <taxon>Agaricales</taxon>
        <taxon>Marasmiineae</taxon>
        <taxon>Mycenaceae</taxon>
        <taxon>Mycena</taxon>
    </lineage>
</organism>
<evidence type="ECO:0000256" key="10">
    <source>
        <dbReference type="ARBA" id="ARBA00023004"/>
    </source>
</evidence>
<evidence type="ECO:0000256" key="2">
    <source>
        <dbReference type="ARBA" id="ARBA00004370"/>
    </source>
</evidence>
<keyword evidence="10 13" id="KW-0408">Iron</keyword>
<keyword evidence="16" id="KW-1185">Reference proteome</keyword>
<evidence type="ECO:0000256" key="11">
    <source>
        <dbReference type="ARBA" id="ARBA00023033"/>
    </source>
</evidence>
<dbReference type="GO" id="GO:0016020">
    <property type="term" value="C:membrane"/>
    <property type="evidence" value="ECO:0007669"/>
    <property type="project" value="UniProtKB-SubCell"/>
</dbReference>
<evidence type="ECO:0000256" key="8">
    <source>
        <dbReference type="ARBA" id="ARBA00022989"/>
    </source>
</evidence>
<dbReference type="EMBL" id="JARJCW010000063">
    <property type="protein sequence ID" value="KAJ7200431.1"/>
    <property type="molecule type" value="Genomic_DNA"/>
</dbReference>
<gene>
    <name evidence="15" type="ORF">GGX14DRAFT_466788</name>
</gene>
<evidence type="ECO:0000256" key="4">
    <source>
        <dbReference type="ARBA" id="ARBA00010617"/>
    </source>
</evidence>
<evidence type="ECO:0000256" key="9">
    <source>
        <dbReference type="ARBA" id="ARBA00023002"/>
    </source>
</evidence>
<feature type="chain" id="PRO_5042111125" evidence="14">
    <location>
        <begin position="25"/>
        <end position="531"/>
    </location>
</feature>
<feature type="signal peptide" evidence="14">
    <location>
        <begin position="1"/>
        <end position="24"/>
    </location>
</feature>
<proteinExistence type="inferred from homology"/>
<protein>
    <submittedName>
        <fullName evidence="15">Cytochrome P450</fullName>
    </submittedName>
</protein>
<feature type="binding site" description="axial binding residue" evidence="13">
    <location>
        <position position="467"/>
    </location>
    <ligand>
        <name>heme</name>
        <dbReference type="ChEBI" id="CHEBI:30413"/>
    </ligand>
    <ligandPart>
        <name>Fe</name>
        <dbReference type="ChEBI" id="CHEBI:18248"/>
    </ligandPart>
</feature>
<dbReference type="InterPro" id="IPR036396">
    <property type="entry name" value="Cyt_P450_sf"/>
</dbReference>
<evidence type="ECO:0000256" key="5">
    <source>
        <dbReference type="ARBA" id="ARBA00022617"/>
    </source>
</evidence>
<keyword evidence="5 13" id="KW-0349">Heme</keyword>
<dbReference type="GO" id="GO:0004497">
    <property type="term" value="F:monooxygenase activity"/>
    <property type="evidence" value="ECO:0007669"/>
    <property type="project" value="UniProtKB-KW"/>
</dbReference>
<evidence type="ECO:0000256" key="14">
    <source>
        <dbReference type="SAM" id="SignalP"/>
    </source>
</evidence>
<evidence type="ECO:0000256" key="3">
    <source>
        <dbReference type="ARBA" id="ARBA00004721"/>
    </source>
</evidence>
<dbReference type="InterPro" id="IPR002401">
    <property type="entry name" value="Cyt_P450_E_grp-I"/>
</dbReference>
<comment type="subcellular location">
    <subcellularLocation>
        <location evidence="2">Membrane</location>
    </subcellularLocation>
</comment>
<dbReference type="GO" id="GO:0020037">
    <property type="term" value="F:heme binding"/>
    <property type="evidence" value="ECO:0007669"/>
    <property type="project" value="InterPro"/>
</dbReference>
<dbReference type="GO" id="GO:0016705">
    <property type="term" value="F:oxidoreductase activity, acting on paired donors, with incorporation or reduction of molecular oxygen"/>
    <property type="evidence" value="ECO:0007669"/>
    <property type="project" value="InterPro"/>
</dbReference>
<evidence type="ECO:0000256" key="6">
    <source>
        <dbReference type="ARBA" id="ARBA00022692"/>
    </source>
</evidence>
<evidence type="ECO:0000256" key="13">
    <source>
        <dbReference type="PIRSR" id="PIRSR602401-1"/>
    </source>
</evidence>
<keyword evidence="6" id="KW-0812">Transmembrane</keyword>
<dbReference type="InterPro" id="IPR001128">
    <property type="entry name" value="Cyt_P450"/>
</dbReference>
<accession>A0AAD6V5Z8</accession>
<evidence type="ECO:0000256" key="12">
    <source>
        <dbReference type="ARBA" id="ARBA00023136"/>
    </source>
</evidence>
<keyword evidence="12" id="KW-0472">Membrane</keyword>
<evidence type="ECO:0000256" key="7">
    <source>
        <dbReference type="ARBA" id="ARBA00022723"/>
    </source>
</evidence>
<dbReference type="Proteomes" id="UP001219525">
    <property type="component" value="Unassembled WGS sequence"/>
</dbReference>
<dbReference type="PANTHER" id="PTHR24305:SF166">
    <property type="entry name" value="CYTOCHROME P450 12A4, MITOCHONDRIAL-RELATED"/>
    <property type="match status" value="1"/>
</dbReference>
<comment type="caution">
    <text evidence="15">The sequence shown here is derived from an EMBL/GenBank/DDBJ whole genome shotgun (WGS) entry which is preliminary data.</text>
</comment>
<keyword evidence="9" id="KW-0560">Oxidoreductase</keyword>
<dbReference type="GO" id="GO:0005506">
    <property type="term" value="F:iron ion binding"/>
    <property type="evidence" value="ECO:0007669"/>
    <property type="project" value="InterPro"/>
</dbReference>
<keyword evidence="7 13" id="KW-0479">Metal-binding</keyword>
<keyword evidence="8" id="KW-1133">Transmembrane helix</keyword>
<keyword evidence="11" id="KW-0503">Monooxygenase</keyword>
<evidence type="ECO:0000313" key="15">
    <source>
        <dbReference type="EMBL" id="KAJ7200431.1"/>
    </source>
</evidence>
<comment type="cofactor">
    <cofactor evidence="1 13">
        <name>heme</name>
        <dbReference type="ChEBI" id="CHEBI:30413"/>
    </cofactor>
</comment>
<dbReference type="AlphaFoldDB" id="A0AAD6V5Z8"/>
<dbReference type="PANTHER" id="PTHR24305">
    <property type="entry name" value="CYTOCHROME P450"/>
    <property type="match status" value="1"/>
</dbReference>
<evidence type="ECO:0000256" key="1">
    <source>
        <dbReference type="ARBA" id="ARBA00001971"/>
    </source>
</evidence>
<keyword evidence="14" id="KW-0732">Signal</keyword>
<comment type="pathway">
    <text evidence="3">Secondary metabolite biosynthesis; terpenoid biosynthesis.</text>
</comment>
<dbReference type="PRINTS" id="PR00385">
    <property type="entry name" value="P450"/>
</dbReference>
<reference evidence="15" key="1">
    <citation type="submission" date="2023-03" db="EMBL/GenBank/DDBJ databases">
        <title>Massive genome expansion in bonnet fungi (Mycena s.s.) driven by repeated elements and novel gene families across ecological guilds.</title>
        <authorList>
            <consortium name="Lawrence Berkeley National Laboratory"/>
            <person name="Harder C.B."/>
            <person name="Miyauchi S."/>
            <person name="Viragh M."/>
            <person name="Kuo A."/>
            <person name="Thoen E."/>
            <person name="Andreopoulos B."/>
            <person name="Lu D."/>
            <person name="Skrede I."/>
            <person name="Drula E."/>
            <person name="Henrissat B."/>
            <person name="Morin E."/>
            <person name="Kohler A."/>
            <person name="Barry K."/>
            <person name="LaButti K."/>
            <person name="Morin E."/>
            <person name="Salamov A."/>
            <person name="Lipzen A."/>
            <person name="Mereny Z."/>
            <person name="Hegedus B."/>
            <person name="Baldrian P."/>
            <person name="Stursova M."/>
            <person name="Weitz H."/>
            <person name="Taylor A."/>
            <person name="Grigoriev I.V."/>
            <person name="Nagy L.G."/>
            <person name="Martin F."/>
            <person name="Kauserud H."/>
        </authorList>
    </citation>
    <scope>NUCLEOTIDE SEQUENCE</scope>
    <source>
        <strain evidence="15">9144</strain>
    </source>
</reference>
<dbReference type="Gene3D" id="1.10.630.10">
    <property type="entry name" value="Cytochrome P450"/>
    <property type="match status" value="1"/>
</dbReference>
<dbReference type="InterPro" id="IPR050121">
    <property type="entry name" value="Cytochrome_P450_monoxygenase"/>
</dbReference>
<dbReference type="Pfam" id="PF00067">
    <property type="entry name" value="p450"/>
    <property type="match status" value="1"/>
</dbReference>
<dbReference type="PRINTS" id="PR00463">
    <property type="entry name" value="EP450I"/>
</dbReference>
<dbReference type="SUPFAM" id="SSF48264">
    <property type="entry name" value="Cytochrome P450"/>
    <property type="match status" value="1"/>
</dbReference>
<evidence type="ECO:0000313" key="16">
    <source>
        <dbReference type="Proteomes" id="UP001219525"/>
    </source>
</evidence>
<sequence length="531" mass="59057">MSPPILIPIIGSLASYLLFRLAEALYVELASPLRNLPGPNGGSLLYGHFRQLEKDVDITHKWCQEFGRNFQVRGLLNKRELFTADTRALNHILVNDSIYQKGPIAQKILSHFLGNSVLVAEMDEHKRMNPAFGVAQIRQLAEIFNDKSAQLRDIWLRQIAAEHGVARIDTYAWLRKATLDIIGQAGFHYDFNALEPKGEPNELDEAITHLFHSSAARRRAVFRFIRASFPLLSLLPDPGGKVQRDAHETLLRVSHKLLSDSKAAVKASGSETSATGRDLLSILVKANMSDDIPDHQRLSDADVIAQVPTFLIAGHETTSTATAWVLHALSLHPAIQTKLRGELQTLRSECPTMDELNSLPYLEHVIRETMRVYPPVLFTIRTAMTDDVLPLSKPYVDRTGKLYSTISIPKGTAMRIPVSEVHSDTAIWGDDAHEFRPERWDCVPEAASAVPSVWANLLTFLAGTHNCIGFRFSLFEMKALLFALVRAFEFEAALPPGEISCAAAPVRRPLVRSEPKAGSQLPLVVRPVRSS</sequence>
<name>A0AAD6V5Z8_9AGAR</name>
<comment type="similarity">
    <text evidence="4">Belongs to the cytochrome P450 family.</text>
</comment>